<dbReference type="EMBL" id="JAAXOP010000001">
    <property type="protein sequence ID" value="NKY49123.1"/>
    <property type="molecule type" value="Genomic_DNA"/>
</dbReference>
<evidence type="ECO:0000256" key="2">
    <source>
        <dbReference type="SAM" id="MobiDB-lite"/>
    </source>
</evidence>
<dbReference type="PROSITE" id="PS50966">
    <property type="entry name" value="ZF_SWIM"/>
    <property type="match status" value="1"/>
</dbReference>
<accession>A0A846XPZ5</accession>
<evidence type="ECO:0000259" key="3">
    <source>
        <dbReference type="PROSITE" id="PS50966"/>
    </source>
</evidence>
<evidence type="ECO:0000313" key="4">
    <source>
        <dbReference type="EMBL" id="NKY49123.1"/>
    </source>
</evidence>
<dbReference type="RefSeq" id="WP_067873404.1">
    <property type="nucleotide sequence ID" value="NZ_JAAXOP010000001.1"/>
</dbReference>
<dbReference type="InterPro" id="IPR043746">
    <property type="entry name" value="DUF5691"/>
</dbReference>
<keyword evidence="5" id="KW-1185">Reference proteome</keyword>
<keyword evidence="1" id="KW-0863">Zinc-finger</keyword>
<organism evidence="4 5">
    <name type="scientific">Nocardia vermiculata</name>
    <dbReference type="NCBI Taxonomy" id="257274"/>
    <lineage>
        <taxon>Bacteria</taxon>
        <taxon>Bacillati</taxon>
        <taxon>Actinomycetota</taxon>
        <taxon>Actinomycetes</taxon>
        <taxon>Mycobacteriales</taxon>
        <taxon>Nocardiaceae</taxon>
        <taxon>Nocardia</taxon>
    </lineage>
</organism>
<dbReference type="Proteomes" id="UP000565711">
    <property type="component" value="Unassembled WGS sequence"/>
</dbReference>
<proteinExistence type="predicted"/>
<dbReference type="GO" id="GO:0008270">
    <property type="term" value="F:zinc ion binding"/>
    <property type="evidence" value="ECO:0007669"/>
    <property type="project" value="UniProtKB-KW"/>
</dbReference>
<evidence type="ECO:0000256" key="1">
    <source>
        <dbReference type="PROSITE-ProRule" id="PRU00325"/>
    </source>
</evidence>
<keyword evidence="1" id="KW-0862">Zinc</keyword>
<sequence>MARTPGALQAISTANVLALAPDAASARAARTLTSAWQRTGVHDGAVWGLCIDSGATAHRTVVDLSGPVYRCSCADRKFPCKHALSLLLLWSRGSVTEQAVPGEFVAQWPAPRTGPESRPTGTKSRGSKPSALEQRRPRVAAGLGELAIWLADQVRTGLAQADRSPAALEAMAARMVDAQAPGVAAALRQLPRRMHDCEHWHAVLLSEYARLHLLIDAHDRLEELPPESAAAVRTHIGYSVRADAVRDGEPAVPDEWLVLGVRITEEERVFTRRTLLRGRNTRRWAHILEHSFGGANFSGPLPAPGTSIEAELHFYPGAVPLRAVWGTHRRAPVPFTTIVAESATIAEQLTHHAGALSKDPWLRAWPVLLSEVVPVQNAPGWWLAESDGTAVPIAATADVPWQLIGLSGGHPLTVIGEWTAAGLIPISALSCGELIDVQTPSRTGVPTATTLPPESSDAVAPVALLGTARRGVDLGGLPAVVATAVRSGSREQTLLDAAALLELYQRGGVQPVRVEPGPPAVDDERPLLSPAAARRLRALLAAGSPLLTEWFDAARPLDRRAPDALCAMLLEQARTHATLREPLLQLAGPRGRWLAELQPRWRALHRGTDTDAAVWSHGRPAQRRTWLTALRGRDADAARAALSETWAREPARGRAELLATLATGIGPGDEALLETALDDVRGEVRRTAADLLAHLPDSAFAARMCERATAWVVLRTSGRAAALSAQLPDELDAGARRDGLDTPVTHPGGSGTRSERVRRLLAATPLRYWESRGCGPATIRALEMPADLVQGSYVGWSEAALAQQDPRWAETLFEILTATPQLGVDARLRQELFALLPSRRQVHHLCGLDNSWLAELELLTAALPRPWPLPVAEHLMRLLLERAHLAAARPGAAGLSPASHRILLQNAAITFPVTAIAAVTVATDRCADPSWQAAFARLADTLTRRTAILEELR</sequence>
<dbReference type="AlphaFoldDB" id="A0A846XPZ5"/>
<comment type="caution">
    <text evidence="4">The sequence shown here is derived from an EMBL/GenBank/DDBJ whole genome shotgun (WGS) entry which is preliminary data.</text>
</comment>
<dbReference type="Pfam" id="PF04434">
    <property type="entry name" value="SWIM"/>
    <property type="match status" value="1"/>
</dbReference>
<feature type="region of interest" description="Disordered" evidence="2">
    <location>
        <begin position="733"/>
        <end position="753"/>
    </location>
</feature>
<gene>
    <name evidence="4" type="ORF">HGA08_02720</name>
</gene>
<feature type="domain" description="SWIM-type" evidence="3">
    <location>
        <begin position="58"/>
        <end position="91"/>
    </location>
</feature>
<reference evidence="4 5" key="1">
    <citation type="submission" date="2020-04" db="EMBL/GenBank/DDBJ databases">
        <title>MicrobeNet Type strains.</title>
        <authorList>
            <person name="Nicholson A.C."/>
        </authorList>
    </citation>
    <scope>NUCLEOTIDE SEQUENCE [LARGE SCALE GENOMIC DNA]</scope>
    <source>
        <strain evidence="4 5">JCM 12354</strain>
    </source>
</reference>
<evidence type="ECO:0000313" key="5">
    <source>
        <dbReference type="Proteomes" id="UP000565711"/>
    </source>
</evidence>
<dbReference type="Pfam" id="PF18944">
    <property type="entry name" value="DUF5691"/>
    <property type="match status" value="1"/>
</dbReference>
<feature type="region of interest" description="Disordered" evidence="2">
    <location>
        <begin position="106"/>
        <end position="135"/>
    </location>
</feature>
<name>A0A846XPZ5_9NOCA</name>
<protein>
    <submittedName>
        <fullName evidence="4">SWIM zinc finger family protein</fullName>
    </submittedName>
</protein>
<dbReference type="InterPro" id="IPR007527">
    <property type="entry name" value="Znf_SWIM"/>
</dbReference>
<keyword evidence="1" id="KW-0479">Metal-binding</keyword>